<keyword evidence="1" id="KW-1133">Transmembrane helix</keyword>
<dbReference type="Pfam" id="PF16403">
    <property type="entry name" value="Bact_surface_Ig-like"/>
    <property type="match status" value="1"/>
</dbReference>
<dbReference type="InterPro" id="IPR013783">
    <property type="entry name" value="Ig-like_fold"/>
</dbReference>
<dbReference type="InterPro" id="IPR038765">
    <property type="entry name" value="Papain-like_cys_pep_sf"/>
</dbReference>
<dbReference type="InterPro" id="IPR032179">
    <property type="entry name" value="Cry22Aa_Ig-like"/>
</dbReference>
<dbReference type="SUPFAM" id="SSF54001">
    <property type="entry name" value="Cysteine proteinases"/>
    <property type="match status" value="1"/>
</dbReference>
<dbReference type="Gene3D" id="2.60.40.10">
    <property type="entry name" value="Immunoglobulins"/>
    <property type="match status" value="1"/>
</dbReference>
<feature type="domain" description="Pesticidal crystal protein Cry22Aa Ig-like" evidence="3">
    <location>
        <begin position="261"/>
        <end position="330"/>
    </location>
</feature>
<feature type="domain" description="Transglutaminase-like" evidence="2">
    <location>
        <begin position="348"/>
        <end position="445"/>
    </location>
</feature>
<dbReference type="Proteomes" id="UP000018227">
    <property type="component" value="Unassembled WGS sequence"/>
</dbReference>
<dbReference type="HOGENOM" id="CLU_547152_0_0_9"/>
<dbReference type="STRING" id="592026.GCWU0000282_002738"/>
<evidence type="ECO:0000256" key="1">
    <source>
        <dbReference type="SAM" id="Phobius"/>
    </source>
</evidence>
<gene>
    <name evidence="4" type="ORF">GCWU0000282_002738</name>
</gene>
<keyword evidence="1" id="KW-0472">Membrane</keyword>
<reference evidence="4 5" key="1">
    <citation type="submission" date="2013-06" db="EMBL/GenBank/DDBJ databases">
        <authorList>
            <person name="Weinstock G."/>
            <person name="Sodergren E."/>
            <person name="Clifton S."/>
            <person name="Fulton L."/>
            <person name="Fulton B."/>
            <person name="Courtney L."/>
            <person name="Fronick C."/>
            <person name="Harrison M."/>
            <person name="Strong C."/>
            <person name="Farmer C."/>
            <person name="Delahaunty K."/>
            <person name="Markovic C."/>
            <person name="Hall O."/>
            <person name="Minx P."/>
            <person name="Tomlinson C."/>
            <person name="Mitreva M."/>
            <person name="Nelson J."/>
            <person name="Hou S."/>
            <person name="Wollam A."/>
            <person name="Pepin K.H."/>
            <person name="Johnson M."/>
            <person name="Bhonagiri V."/>
            <person name="Nash W.E."/>
            <person name="Warren W."/>
            <person name="Chinwalla A."/>
            <person name="Mardis E.R."/>
            <person name="Wilson R.K."/>
        </authorList>
    </citation>
    <scope>NUCLEOTIDE SEQUENCE [LARGE SCALE GENOMIC DNA]</scope>
    <source>
        <strain evidence="4 5">ATCC 51271</strain>
    </source>
</reference>
<dbReference type="InterPro" id="IPR002931">
    <property type="entry name" value="Transglutaminase-like"/>
</dbReference>
<dbReference type="EMBL" id="ACIL03000017">
    <property type="protein sequence ID" value="ESL01920.1"/>
    <property type="molecule type" value="Genomic_DNA"/>
</dbReference>
<keyword evidence="1" id="KW-0812">Transmembrane</keyword>
<evidence type="ECO:0008006" key="6">
    <source>
        <dbReference type="Google" id="ProtNLM"/>
    </source>
</evidence>
<dbReference type="eggNOG" id="COG5279">
    <property type="taxonomic scope" value="Bacteria"/>
</dbReference>
<dbReference type="AlphaFoldDB" id="V2Z4R6"/>
<feature type="transmembrane region" description="Helical" evidence="1">
    <location>
        <begin position="12"/>
        <end position="32"/>
    </location>
</feature>
<keyword evidence="5" id="KW-1185">Reference proteome</keyword>
<dbReference type="Pfam" id="PF01841">
    <property type="entry name" value="Transglut_core"/>
    <property type="match status" value="1"/>
</dbReference>
<evidence type="ECO:0000313" key="4">
    <source>
        <dbReference type="EMBL" id="ESL01920.1"/>
    </source>
</evidence>
<sequence>MAKTMSKLKRNLIISVVSLTILLILGGLSLFINSPLKSEMTVEAGTSDLKQTDFYKNPELYEFLISHHIPLINCKMVTPIKDIPLDKPGEYPVQFLVNGNINTTLLTVVDTESPVIITKEVVIAAGEKCKKEDFIDRIEDATKTKLKESGLSNYKGESGVYKIKLTATDLGGNTSEETTTLYVLDVKRHLKVELGTKELPASKFLRTEQAGLRLTYGEKFNIEKVLQKTGKYMVPIKASVKKNKKEIVLRLEVADTKPPVIKGTRDLTIYIGSPISYRSGVSVTDNQQGGTALMVDASKVNPRKEGTYKVTYRSEDKAGNKAEKSVKVIVKKSSKGHAEEVAQYVKETLNEITSKDMTEIEKLDKIFEFCHTKINYTGYSDKSDVIEAAYNGFRTHTGDCFTYYAVAEALITGAGFENIMVARDGENSDHFWNLIKYKDKWYHFDTCPIAGGGSFRAFMLGDLDIAGFDKEYGENNPEHKGYYNFEKDAYPDRAMHGVKED</sequence>
<accession>V2Z4R6</accession>
<evidence type="ECO:0000259" key="3">
    <source>
        <dbReference type="Pfam" id="PF16403"/>
    </source>
</evidence>
<proteinExistence type="predicted"/>
<evidence type="ECO:0000313" key="5">
    <source>
        <dbReference type="Proteomes" id="UP000018227"/>
    </source>
</evidence>
<evidence type="ECO:0000259" key="2">
    <source>
        <dbReference type="Pfam" id="PF01841"/>
    </source>
</evidence>
<protein>
    <recommendedName>
        <fullName evidence="6">Transglutaminase-like domain-containing protein</fullName>
    </recommendedName>
</protein>
<comment type="caution">
    <text evidence="4">The sequence shown here is derived from an EMBL/GenBank/DDBJ whole genome shotgun (WGS) entry which is preliminary data.</text>
</comment>
<organism evidence="4 5">
    <name type="scientific">Catonella morbi ATCC 51271</name>
    <dbReference type="NCBI Taxonomy" id="592026"/>
    <lineage>
        <taxon>Bacteria</taxon>
        <taxon>Bacillati</taxon>
        <taxon>Bacillota</taxon>
        <taxon>Clostridia</taxon>
        <taxon>Lachnospirales</taxon>
        <taxon>Lachnospiraceae</taxon>
        <taxon>Catonella</taxon>
    </lineage>
</organism>
<name>V2Z4R6_9FIRM</name>
<dbReference type="eggNOG" id="COG2356">
    <property type="taxonomic scope" value="Bacteria"/>
</dbReference>